<dbReference type="EMBL" id="JBBNAE010000007">
    <property type="protein sequence ID" value="KAK9110272.1"/>
    <property type="molecule type" value="Genomic_DNA"/>
</dbReference>
<evidence type="ECO:0000313" key="3">
    <source>
        <dbReference type="Proteomes" id="UP001417504"/>
    </source>
</evidence>
<evidence type="ECO:0000256" key="1">
    <source>
        <dbReference type="SAM" id="MobiDB-lite"/>
    </source>
</evidence>
<feature type="region of interest" description="Disordered" evidence="1">
    <location>
        <begin position="1"/>
        <end position="22"/>
    </location>
</feature>
<feature type="compositionally biased region" description="Basic and acidic residues" evidence="1">
    <location>
        <begin position="1"/>
        <end position="20"/>
    </location>
</feature>
<reference evidence="2 3" key="1">
    <citation type="submission" date="2024-01" db="EMBL/GenBank/DDBJ databases">
        <title>Genome assemblies of Stephania.</title>
        <authorList>
            <person name="Yang L."/>
        </authorList>
    </citation>
    <scope>NUCLEOTIDE SEQUENCE [LARGE SCALE GENOMIC DNA]</scope>
    <source>
        <strain evidence="2">QJT</strain>
        <tissue evidence="2">Leaf</tissue>
    </source>
</reference>
<protein>
    <submittedName>
        <fullName evidence="2">Uncharacterized protein</fullName>
    </submittedName>
</protein>
<name>A0AAP0NJ90_9MAGN</name>
<dbReference type="Proteomes" id="UP001417504">
    <property type="component" value="Unassembled WGS sequence"/>
</dbReference>
<comment type="caution">
    <text evidence="2">The sequence shown here is derived from an EMBL/GenBank/DDBJ whole genome shotgun (WGS) entry which is preliminary data.</text>
</comment>
<sequence length="153" mass="17244">MTQRRGRELTKEGAAKKKGGDGLCSVSRKKGAVLFEILHFPLFVVGQIGFEDFSLSCSRGRSTLGSATYAVEFHWCVFLCTLVPSSCSRVSLSLFFFQNSSDVGDREFAAFLESITRRIDGENLRFPPNLIRLRTQPRLSPTRFTKWNNLDLV</sequence>
<accession>A0AAP0NJ90</accession>
<keyword evidence="3" id="KW-1185">Reference proteome</keyword>
<gene>
    <name evidence="2" type="ORF">Sjap_018332</name>
</gene>
<proteinExistence type="predicted"/>
<organism evidence="2 3">
    <name type="scientific">Stephania japonica</name>
    <dbReference type="NCBI Taxonomy" id="461633"/>
    <lineage>
        <taxon>Eukaryota</taxon>
        <taxon>Viridiplantae</taxon>
        <taxon>Streptophyta</taxon>
        <taxon>Embryophyta</taxon>
        <taxon>Tracheophyta</taxon>
        <taxon>Spermatophyta</taxon>
        <taxon>Magnoliopsida</taxon>
        <taxon>Ranunculales</taxon>
        <taxon>Menispermaceae</taxon>
        <taxon>Menispermoideae</taxon>
        <taxon>Cissampelideae</taxon>
        <taxon>Stephania</taxon>
    </lineage>
</organism>
<evidence type="ECO:0000313" key="2">
    <source>
        <dbReference type="EMBL" id="KAK9110272.1"/>
    </source>
</evidence>
<dbReference type="AlphaFoldDB" id="A0AAP0NJ90"/>